<dbReference type="Proteomes" id="UP001597138">
    <property type="component" value="Unassembled WGS sequence"/>
</dbReference>
<evidence type="ECO:0000313" key="3">
    <source>
        <dbReference type="Proteomes" id="UP001597138"/>
    </source>
</evidence>
<feature type="chain" id="PRO_5045458203" evidence="1">
    <location>
        <begin position="20"/>
        <end position="205"/>
    </location>
</feature>
<feature type="signal peptide" evidence="1">
    <location>
        <begin position="1"/>
        <end position="19"/>
    </location>
</feature>
<dbReference type="RefSeq" id="WP_379817420.1">
    <property type="nucleotide sequence ID" value="NZ_JBHUDZ010000001.1"/>
</dbReference>
<accession>A0ABW4H7J2</accession>
<proteinExistence type="predicted"/>
<keyword evidence="1" id="KW-0732">Signal</keyword>
<gene>
    <name evidence="2" type="ORF">ACFSC2_01185</name>
</gene>
<evidence type="ECO:0000256" key="1">
    <source>
        <dbReference type="SAM" id="SignalP"/>
    </source>
</evidence>
<organism evidence="2 3">
    <name type="scientific">Flavobacterium artemisiae</name>
    <dbReference type="NCBI Taxonomy" id="2126556"/>
    <lineage>
        <taxon>Bacteria</taxon>
        <taxon>Pseudomonadati</taxon>
        <taxon>Bacteroidota</taxon>
        <taxon>Flavobacteriia</taxon>
        <taxon>Flavobacteriales</taxon>
        <taxon>Flavobacteriaceae</taxon>
        <taxon>Flavobacterium</taxon>
    </lineage>
</organism>
<sequence length="205" mass="24050">MIKKILLLWSFSQCFGLFAQENNLSAKERQQYFFDNANTAMKNGELTRAIYLFSMSKRNTNDKKIIEVCTQKTDSLKLIVRANLTNEIVGNWRMFETRAEWAMREPTDSLVGKMITIDPTQILFYELFDKAKKWTLVKTEKLSFSDKSSMLENPLLIPYENKQVWSYWIDSQTGFLKAMYIGEENEEGIGEMVCGNLVYKYYKLE</sequence>
<reference evidence="3" key="1">
    <citation type="journal article" date="2019" name="Int. J. Syst. Evol. Microbiol.">
        <title>The Global Catalogue of Microorganisms (GCM) 10K type strain sequencing project: providing services to taxonomists for standard genome sequencing and annotation.</title>
        <authorList>
            <consortium name="The Broad Institute Genomics Platform"/>
            <consortium name="The Broad Institute Genome Sequencing Center for Infectious Disease"/>
            <person name="Wu L."/>
            <person name="Ma J."/>
        </authorList>
    </citation>
    <scope>NUCLEOTIDE SEQUENCE [LARGE SCALE GENOMIC DNA]</scope>
    <source>
        <strain evidence="3">CCUG 70865</strain>
    </source>
</reference>
<evidence type="ECO:0000313" key="2">
    <source>
        <dbReference type="EMBL" id="MFD1601345.1"/>
    </source>
</evidence>
<comment type="caution">
    <text evidence="2">The sequence shown here is derived from an EMBL/GenBank/DDBJ whole genome shotgun (WGS) entry which is preliminary data.</text>
</comment>
<keyword evidence="3" id="KW-1185">Reference proteome</keyword>
<name>A0ABW4H7J2_9FLAO</name>
<protein>
    <submittedName>
        <fullName evidence="2">Uncharacterized protein</fullName>
    </submittedName>
</protein>
<dbReference type="EMBL" id="JBHUDZ010000001">
    <property type="protein sequence ID" value="MFD1601345.1"/>
    <property type="molecule type" value="Genomic_DNA"/>
</dbReference>